<organism evidence="3 4">
    <name type="scientific">Streptomyces griseoaurantiacus</name>
    <dbReference type="NCBI Taxonomy" id="68213"/>
    <lineage>
        <taxon>Bacteria</taxon>
        <taxon>Bacillati</taxon>
        <taxon>Actinomycetota</taxon>
        <taxon>Actinomycetes</taxon>
        <taxon>Kitasatosporales</taxon>
        <taxon>Streptomycetaceae</taxon>
        <taxon>Streptomyces</taxon>
        <taxon>Streptomyces aurantiacus group</taxon>
    </lineage>
</organism>
<name>A0A7W2HWS9_9ACTN</name>
<protein>
    <submittedName>
        <fullName evidence="3">Plasmid mobilization relaxosome protein MobC</fullName>
    </submittedName>
</protein>
<feature type="coiled-coil region" evidence="1">
    <location>
        <begin position="48"/>
        <end position="75"/>
    </location>
</feature>
<dbReference type="Proteomes" id="UP000587608">
    <property type="component" value="Unassembled WGS sequence"/>
</dbReference>
<dbReference type="Pfam" id="PF05713">
    <property type="entry name" value="MobC"/>
    <property type="match status" value="1"/>
</dbReference>
<dbReference type="EMBL" id="JACERG010000017">
    <property type="protein sequence ID" value="MBA5224545.1"/>
    <property type="molecule type" value="Genomic_DNA"/>
</dbReference>
<evidence type="ECO:0000259" key="2">
    <source>
        <dbReference type="Pfam" id="PF05713"/>
    </source>
</evidence>
<gene>
    <name evidence="3" type="primary">mobC</name>
    <name evidence="3" type="ORF">H1X69_24540</name>
</gene>
<evidence type="ECO:0000313" key="4">
    <source>
        <dbReference type="Proteomes" id="UP000587608"/>
    </source>
</evidence>
<accession>A0A7W2HWS9</accession>
<reference evidence="3 4" key="1">
    <citation type="submission" date="2020-07" db="EMBL/GenBank/DDBJ databases">
        <title>Differential regulation of undecylprodigiosin biosynthesis in the yeast-scavenging Streptomyces strain MBK6.</title>
        <authorList>
            <person name="Baral B."/>
            <person name="Siitonen V."/>
            <person name="Laughlin M."/>
            <person name="Yamada K."/>
            <person name="Ilomaeki M."/>
            <person name="Metsae-Ketelae M."/>
            <person name="Niemi J."/>
        </authorList>
    </citation>
    <scope>NUCLEOTIDE SEQUENCE [LARGE SCALE GENOMIC DNA]</scope>
    <source>
        <strain evidence="3 4">MBK6</strain>
    </source>
</reference>
<proteinExistence type="predicted"/>
<dbReference type="AlphaFoldDB" id="A0A7W2HWS9"/>
<sequence>MTIRLSVSERAEIAAAARVRGVTVARFLAGAGLAAARGDTAVEPHERRDALIDELAALRAQLARVGNNINQLARLANSGAVPHTDGLALALARLRRTTRRIDQTADTLVTRRSS</sequence>
<evidence type="ECO:0000256" key="1">
    <source>
        <dbReference type="SAM" id="Coils"/>
    </source>
</evidence>
<keyword evidence="1" id="KW-0175">Coiled coil</keyword>
<comment type="caution">
    <text evidence="3">The sequence shown here is derived from an EMBL/GenBank/DDBJ whole genome shotgun (WGS) entry which is preliminary data.</text>
</comment>
<dbReference type="InterPro" id="IPR008687">
    <property type="entry name" value="MobC"/>
</dbReference>
<feature type="domain" description="Bacterial mobilisation" evidence="2">
    <location>
        <begin position="61"/>
        <end position="103"/>
    </location>
</feature>
<evidence type="ECO:0000313" key="3">
    <source>
        <dbReference type="EMBL" id="MBA5224545.1"/>
    </source>
</evidence>